<keyword evidence="3" id="KW-1185">Reference proteome</keyword>
<dbReference type="EMBL" id="QGKV02000649">
    <property type="protein sequence ID" value="KAF3582300.1"/>
    <property type="molecule type" value="Genomic_DNA"/>
</dbReference>
<evidence type="ECO:0000313" key="3">
    <source>
        <dbReference type="Proteomes" id="UP000266723"/>
    </source>
</evidence>
<protein>
    <submittedName>
        <fullName evidence="2">Uncharacterized protein</fullName>
    </submittedName>
</protein>
<feature type="region of interest" description="Disordered" evidence="1">
    <location>
        <begin position="1"/>
        <end position="33"/>
    </location>
</feature>
<name>A0ABQ7DYR7_BRACR</name>
<sequence length="77" mass="8913">MELRLDPRPDDQADRPGARLLRPTRQSKTNGQARINFERAESDSVQNFSLLNHFVCTAFTGDRTDGLIEHFDQFMNF</sequence>
<dbReference type="Proteomes" id="UP000266723">
    <property type="component" value="Unassembled WGS sequence"/>
</dbReference>
<evidence type="ECO:0000313" key="2">
    <source>
        <dbReference type="EMBL" id="KAF3582300.1"/>
    </source>
</evidence>
<gene>
    <name evidence="2" type="ORF">DY000_02031158</name>
</gene>
<proteinExistence type="predicted"/>
<feature type="compositionally biased region" description="Basic and acidic residues" evidence="1">
    <location>
        <begin position="1"/>
        <end position="17"/>
    </location>
</feature>
<organism evidence="2 3">
    <name type="scientific">Brassica cretica</name>
    <name type="common">Mustard</name>
    <dbReference type="NCBI Taxonomy" id="69181"/>
    <lineage>
        <taxon>Eukaryota</taxon>
        <taxon>Viridiplantae</taxon>
        <taxon>Streptophyta</taxon>
        <taxon>Embryophyta</taxon>
        <taxon>Tracheophyta</taxon>
        <taxon>Spermatophyta</taxon>
        <taxon>Magnoliopsida</taxon>
        <taxon>eudicotyledons</taxon>
        <taxon>Gunneridae</taxon>
        <taxon>Pentapetalae</taxon>
        <taxon>rosids</taxon>
        <taxon>malvids</taxon>
        <taxon>Brassicales</taxon>
        <taxon>Brassicaceae</taxon>
        <taxon>Brassiceae</taxon>
        <taxon>Brassica</taxon>
    </lineage>
</organism>
<comment type="caution">
    <text evidence="2">The sequence shown here is derived from an EMBL/GenBank/DDBJ whole genome shotgun (WGS) entry which is preliminary data.</text>
</comment>
<accession>A0ABQ7DYR7</accession>
<reference evidence="2 3" key="1">
    <citation type="journal article" date="2020" name="BMC Genomics">
        <title>Intraspecific diversification of the crop wild relative Brassica cretica Lam. using demographic model selection.</title>
        <authorList>
            <person name="Kioukis A."/>
            <person name="Michalopoulou V.A."/>
            <person name="Briers L."/>
            <person name="Pirintsos S."/>
            <person name="Studholme D.J."/>
            <person name="Pavlidis P."/>
            <person name="Sarris P.F."/>
        </authorList>
    </citation>
    <scope>NUCLEOTIDE SEQUENCE [LARGE SCALE GENOMIC DNA]</scope>
    <source>
        <strain evidence="3">cv. PFS-1207/04</strain>
    </source>
</reference>
<feature type="compositionally biased region" description="Polar residues" evidence="1">
    <location>
        <begin position="24"/>
        <end position="33"/>
    </location>
</feature>
<evidence type="ECO:0000256" key="1">
    <source>
        <dbReference type="SAM" id="MobiDB-lite"/>
    </source>
</evidence>